<dbReference type="GO" id="GO:0006813">
    <property type="term" value="P:potassium ion transport"/>
    <property type="evidence" value="ECO:0007669"/>
    <property type="project" value="InterPro"/>
</dbReference>
<dbReference type="SUPFAM" id="SSF116726">
    <property type="entry name" value="TrkA C-terminal domain-like"/>
    <property type="match status" value="1"/>
</dbReference>
<reference evidence="3" key="2">
    <citation type="submission" date="2021-10" db="EMBL/GenBank/DDBJ databases">
        <authorList>
            <person name="Mesa V."/>
        </authorList>
    </citation>
    <scope>NUCLEOTIDE SEQUENCE</scope>
    <source>
        <strain evidence="3">CC3_PB</strain>
    </source>
</reference>
<dbReference type="PANTHER" id="PTHR43833:SF7">
    <property type="entry name" value="KTR SYSTEM POTASSIUM UPTAKE PROTEIN C"/>
    <property type="match status" value="1"/>
</dbReference>
<feature type="domain" description="RCK C-terminal" evidence="2">
    <location>
        <begin position="139"/>
        <end position="223"/>
    </location>
</feature>
<dbReference type="EMBL" id="CAKJVE010000004">
    <property type="protein sequence ID" value="CAG9708645.1"/>
    <property type="molecule type" value="Genomic_DNA"/>
</dbReference>
<protein>
    <submittedName>
        <fullName evidence="5">Ktr system potassium uptake protein A</fullName>
    </submittedName>
    <submittedName>
        <fullName evidence="3">Potassium transporter</fullName>
    </submittedName>
</protein>
<evidence type="ECO:0000313" key="5">
    <source>
        <dbReference type="EMBL" id="VCT84159.1"/>
    </source>
</evidence>
<feature type="domain" description="RCK N-terminal" evidence="1">
    <location>
        <begin position="6"/>
        <end position="123"/>
    </location>
</feature>
<dbReference type="InterPro" id="IPR003148">
    <property type="entry name" value="RCK_N"/>
</dbReference>
<sequence>MIKMSKKQFLIIGLGRFGSSIAKTIYELGHDVLAIDKDEEKVQEISDYVTHAVQMDSTDESILKTLGVTNFDVAVVTIGSNLQDSVMATLILKELGVKYIIAKANNELHAKVLTKIGADKVVLPERDMGTRVAHNLVSSNILDYIELSEEYSILEIEAIKEWFNKSLKEIEIRKKHGINVVAIKRGEKVNISPSAEDIIKENDVLVALGSAKDLNKFESMISRKNK</sequence>
<dbReference type="GO" id="GO:0008324">
    <property type="term" value="F:monoatomic cation transmembrane transporter activity"/>
    <property type="evidence" value="ECO:0007669"/>
    <property type="project" value="InterPro"/>
</dbReference>
<evidence type="ECO:0000259" key="2">
    <source>
        <dbReference type="PROSITE" id="PS51202"/>
    </source>
</evidence>
<dbReference type="Gene3D" id="3.30.70.1450">
    <property type="entry name" value="Regulator of K+ conductance, C-terminal domain"/>
    <property type="match status" value="1"/>
</dbReference>
<dbReference type="InterPro" id="IPR036291">
    <property type="entry name" value="NAD(P)-bd_dom_sf"/>
</dbReference>
<dbReference type="InterPro" id="IPR050721">
    <property type="entry name" value="Trk_Ktr_HKT_K-transport"/>
</dbReference>
<dbReference type="PROSITE" id="PS51202">
    <property type="entry name" value="RCK_C"/>
    <property type="match status" value="1"/>
</dbReference>
<dbReference type="Pfam" id="PF02254">
    <property type="entry name" value="TrkA_N"/>
    <property type="match status" value="1"/>
</dbReference>
<dbReference type="Proteomes" id="UP000431451">
    <property type="component" value="Unassembled WGS sequence"/>
</dbReference>
<dbReference type="PROSITE" id="PS51201">
    <property type="entry name" value="RCK_N"/>
    <property type="match status" value="1"/>
</dbReference>
<evidence type="ECO:0000259" key="1">
    <source>
        <dbReference type="PROSITE" id="PS51201"/>
    </source>
</evidence>
<dbReference type="InterPro" id="IPR006037">
    <property type="entry name" value="RCK_C"/>
</dbReference>
<dbReference type="AlphaFoldDB" id="A0A650M9E0"/>
<dbReference type="PANTHER" id="PTHR43833">
    <property type="entry name" value="POTASSIUM CHANNEL PROTEIN 2-RELATED-RELATED"/>
    <property type="match status" value="1"/>
</dbReference>
<accession>A0A650M9E0</accession>
<dbReference type="Proteomes" id="UP000789738">
    <property type="component" value="Unassembled WGS sequence"/>
</dbReference>
<dbReference type="Pfam" id="PF02080">
    <property type="entry name" value="TrkA_C"/>
    <property type="match status" value="1"/>
</dbReference>
<evidence type="ECO:0000313" key="6">
    <source>
        <dbReference type="Proteomes" id="UP000431451"/>
    </source>
</evidence>
<dbReference type="Proteomes" id="UP001189143">
    <property type="component" value="Unassembled WGS sequence"/>
</dbReference>
<name>A0A650M9E0_9CLOT</name>
<gene>
    <name evidence="5" type="primary">ktrA</name>
    <name evidence="4" type="ORF">CNEO2_470012</name>
    <name evidence="3" type="ORF">CNEO_43745</name>
    <name evidence="5" type="ORF">CNEONATNEC25_01759</name>
</gene>
<proteinExistence type="predicted"/>
<reference evidence="4" key="3">
    <citation type="submission" date="2022-10" db="EMBL/GenBank/DDBJ databases">
        <authorList>
            <person name="Aires J."/>
            <person name="Mesa V."/>
        </authorList>
    </citation>
    <scope>NUCLEOTIDE SEQUENCE</scope>
    <source>
        <strain evidence="4">Clostridium neonatale JD116</strain>
    </source>
</reference>
<evidence type="ECO:0000313" key="4">
    <source>
        <dbReference type="EMBL" id="CAI3634772.1"/>
    </source>
</evidence>
<dbReference type="EMBL" id="CAMTCP010000245">
    <property type="protein sequence ID" value="CAI3634772.1"/>
    <property type="molecule type" value="Genomic_DNA"/>
</dbReference>
<organism evidence="5 6">
    <name type="scientific">Clostridium neonatale</name>
    <dbReference type="NCBI Taxonomy" id="137838"/>
    <lineage>
        <taxon>Bacteria</taxon>
        <taxon>Bacillati</taxon>
        <taxon>Bacillota</taxon>
        <taxon>Clostridia</taxon>
        <taxon>Eubacteriales</taxon>
        <taxon>Clostridiaceae</taxon>
        <taxon>Clostridium</taxon>
    </lineage>
</organism>
<dbReference type="Gene3D" id="3.40.50.720">
    <property type="entry name" value="NAD(P)-binding Rossmann-like Domain"/>
    <property type="match status" value="1"/>
</dbReference>
<dbReference type="EMBL" id="UWJD01000001">
    <property type="protein sequence ID" value="VCT84159.1"/>
    <property type="molecule type" value="Genomic_DNA"/>
</dbReference>
<reference evidence="5 6" key="1">
    <citation type="submission" date="2018-06" db="EMBL/GenBank/DDBJ databases">
        <authorList>
            <consortium name="IHU Genomes"/>
        </authorList>
    </citation>
    <scope>NUCLEOTIDE SEQUENCE [LARGE SCALE GENOMIC DNA]</scope>
    <source>
        <strain evidence="5 6">NEC25</strain>
    </source>
</reference>
<dbReference type="SUPFAM" id="SSF51735">
    <property type="entry name" value="NAD(P)-binding Rossmann-fold domains"/>
    <property type="match status" value="1"/>
</dbReference>
<evidence type="ECO:0000313" key="3">
    <source>
        <dbReference type="EMBL" id="CAG9708645.1"/>
    </source>
</evidence>
<dbReference type="InterPro" id="IPR036721">
    <property type="entry name" value="RCK_C_sf"/>
</dbReference>